<dbReference type="Pfam" id="PF00239">
    <property type="entry name" value="Resolvase"/>
    <property type="match status" value="1"/>
</dbReference>
<keyword evidence="3" id="KW-0233">DNA recombination</keyword>
<evidence type="ECO:0000256" key="3">
    <source>
        <dbReference type="ARBA" id="ARBA00023172"/>
    </source>
</evidence>
<dbReference type="EMBL" id="LT630450">
    <property type="protein sequence ID" value="SFV73617.1"/>
    <property type="molecule type" value="Genomic_DNA"/>
</dbReference>
<dbReference type="GO" id="GO:0003677">
    <property type="term" value="F:DNA binding"/>
    <property type="evidence" value="ECO:0007669"/>
    <property type="project" value="UniProtKB-KW"/>
</dbReference>
<evidence type="ECO:0000313" key="7">
    <source>
        <dbReference type="EMBL" id="SFV73617.1"/>
    </source>
</evidence>
<dbReference type="OrthoDB" id="9797501at2"/>
<dbReference type="PANTHER" id="PTHR30461:SF2">
    <property type="entry name" value="SERINE RECOMBINASE PINE-RELATED"/>
    <property type="match status" value="1"/>
</dbReference>
<reference evidence="8" key="1">
    <citation type="submission" date="2016-10" db="EMBL/GenBank/DDBJ databases">
        <authorList>
            <person name="Wegmann U."/>
        </authorList>
    </citation>
    <scope>NUCLEOTIDE SEQUENCE [LARGE SCALE GENOMIC DNA]</scope>
</reference>
<feature type="domain" description="Resolvase/invertase-type recombinase catalytic" evidence="6">
    <location>
        <begin position="3"/>
        <end position="147"/>
    </location>
</feature>
<dbReference type="SUPFAM" id="SSF53041">
    <property type="entry name" value="Resolvase-like"/>
    <property type="match status" value="1"/>
</dbReference>
<evidence type="ECO:0000256" key="2">
    <source>
        <dbReference type="ARBA" id="ARBA00023125"/>
    </source>
</evidence>
<keyword evidence="8" id="KW-1185">Reference proteome</keyword>
<keyword evidence="2" id="KW-0238">DNA-binding</keyword>
<dbReference type="InterPro" id="IPR006118">
    <property type="entry name" value="Recombinase_CS"/>
</dbReference>
<evidence type="ECO:0000256" key="4">
    <source>
        <dbReference type="PIRSR" id="PIRSR606118-50"/>
    </source>
</evidence>
<dbReference type="RefSeq" id="WP_072335603.1">
    <property type="nucleotide sequence ID" value="NZ_LT630450.1"/>
</dbReference>
<dbReference type="Gene3D" id="3.40.50.1390">
    <property type="entry name" value="Resolvase, N-terminal catalytic domain"/>
    <property type="match status" value="1"/>
</dbReference>
<proteinExistence type="predicted"/>
<keyword evidence="1" id="KW-0229">DNA integration</keyword>
<feature type="active site" description="O-(5'-phospho-DNA)-serine intermediate" evidence="4 5">
    <location>
        <position position="11"/>
    </location>
</feature>
<name>A0A1K1LFX4_9BACT</name>
<dbReference type="PROSITE" id="PS51736">
    <property type="entry name" value="RECOMBINASES_3"/>
    <property type="match status" value="1"/>
</dbReference>
<dbReference type="CDD" id="cd03768">
    <property type="entry name" value="SR_ResInv"/>
    <property type="match status" value="1"/>
</dbReference>
<accession>A0A1K1LFX4</accession>
<evidence type="ECO:0000313" key="8">
    <source>
        <dbReference type="Proteomes" id="UP000186323"/>
    </source>
</evidence>
<organism evidence="7 8">
    <name type="scientific">Desulfovibrio piger</name>
    <dbReference type="NCBI Taxonomy" id="901"/>
    <lineage>
        <taxon>Bacteria</taxon>
        <taxon>Pseudomonadati</taxon>
        <taxon>Thermodesulfobacteriota</taxon>
        <taxon>Desulfovibrionia</taxon>
        <taxon>Desulfovibrionales</taxon>
        <taxon>Desulfovibrionaceae</taxon>
        <taxon>Desulfovibrio</taxon>
    </lineage>
</organism>
<dbReference type="KEGG" id="dpg:DESPIGER_1787"/>
<evidence type="ECO:0000259" key="6">
    <source>
        <dbReference type="PROSITE" id="PS51736"/>
    </source>
</evidence>
<dbReference type="InterPro" id="IPR050639">
    <property type="entry name" value="SSR_resolvase"/>
</dbReference>
<gene>
    <name evidence="7" type="ORF">DESPIGER_1787</name>
</gene>
<dbReference type="PANTHER" id="PTHR30461">
    <property type="entry name" value="DNA-INVERTASE FROM LAMBDOID PROPHAGE"/>
    <property type="match status" value="1"/>
</dbReference>
<protein>
    <submittedName>
        <fullName evidence="7">Resolvase</fullName>
    </submittedName>
</protein>
<dbReference type="AlphaFoldDB" id="A0A1K1LFX4"/>
<dbReference type="InterPro" id="IPR006119">
    <property type="entry name" value="Resolv_N"/>
</dbReference>
<dbReference type="SMART" id="SM00857">
    <property type="entry name" value="Resolvase"/>
    <property type="match status" value="1"/>
</dbReference>
<sequence>MAGAYGYIRVSSTDQNESRQRIALERQAIRSDRIFMDKLSGKDFQRPQYQAMLKKLRAGDLLCITSIDRLGRNYEEILEQWRIITKEKRVDILVLDMPLLDTRRDKNLLGTFIADLVLQVLSFVAQNERENIRSRQAEGIAAAKGRGVRFGRKIKPLPDNFLENCDLWRNGQISGLEAAKRCRMPQSTFYRKAGRLRENDANSV</sequence>
<dbReference type="Proteomes" id="UP000186323">
    <property type="component" value="Chromosome I"/>
</dbReference>
<dbReference type="GO" id="GO:0015074">
    <property type="term" value="P:DNA integration"/>
    <property type="evidence" value="ECO:0007669"/>
    <property type="project" value="UniProtKB-KW"/>
</dbReference>
<dbReference type="GO" id="GO:0000150">
    <property type="term" value="F:DNA strand exchange activity"/>
    <property type="evidence" value="ECO:0007669"/>
    <property type="project" value="InterPro"/>
</dbReference>
<dbReference type="InterPro" id="IPR036162">
    <property type="entry name" value="Resolvase-like_N_sf"/>
</dbReference>
<dbReference type="PROSITE" id="PS00397">
    <property type="entry name" value="RECOMBINASES_1"/>
    <property type="match status" value="1"/>
</dbReference>
<evidence type="ECO:0000256" key="1">
    <source>
        <dbReference type="ARBA" id="ARBA00022908"/>
    </source>
</evidence>
<evidence type="ECO:0000256" key="5">
    <source>
        <dbReference type="PROSITE-ProRule" id="PRU10137"/>
    </source>
</evidence>